<keyword evidence="2" id="KW-0813">Transport</keyword>
<comment type="caution">
    <text evidence="6">The sequence shown here is derived from an EMBL/GenBank/DDBJ whole genome shotgun (WGS) entry which is preliminary data.</text>
</comment>
<accession>A0ABX1TK72</accession>
<feature type="compositionally biased region" description="Basic and acidic residues" evidence="5">
    <location>
        <begin position="1"/>
        <end position="15"/>
    </location>
</feature>
<evidence type="ECO:0000256" key="4">
    <source>
        <dbReference type="ARBA" id="ARBA00022927"/>
    </source>
</evidence>
<evidence type="ECO:0000256" key="3">
    <source>
        <dbReference type="ARBA" id="ARBA00022729"/>
    </source>
</evidence>
<dbReference type="InterPro" id="IPR019207">
    <property type="entry name" value="DUF2092"/>
</dbReference>
<evidence type="ECO:0000313" key="6">
    <source>
        <dbReference type="EMBL" id="NMQ19141.1"/>
    </source>
</evidence>
<gene>
    <name evidence="6" type="ORF">E4P82_07955</name>
</gene>
<dbReference type="Gene3D" id="2.50.20.10">
    <property type="entry name" value="Lipoprotein localisation LolA/LolB/LppX"/>
    <property type="match status" value="1"/>
</dbReference>
<evidence type="ECO:0000256" key="2">
    <source>
        <dbReference type="ARBA" id="ARBA00022448"/>
    </source>
</evidence>
<sequence length="298" mass="32944">MLGPKTLDRLNDLRSNHSRSTSPMKIPSLLSAMFFSTVALFGYAGPLAATEQPAASNAQPAAADSPAPATQPEPMAVLKQMATYLRSLERFKVRVEKTTELILPTDQRLHQDQTVEIAIQKPDRLRADFQNLSGGRQLFYDGKTFTLYTPEPNVYASATAAPTIDETLALLEDQYGISMPIADLLLADPQSSLVRNLESKTYVGQSLVRGVACHHLAFQTPEVDWEIWIEDGPKPLPRRLLLTDKSVEGSPQWTSDLSDWDLAPQFPTDFFTFTPPQDAQKIKFLEAVPAAQSTKTAK</sequence>
<dbReference type="Pfam" id="PF09865">
    <property type="entry name" value="DUF2092"/>
    <property type="match status" value="1"/>
</dbReference>
<keyword evidence="7" id="KW-1185">Reference proteome</keyword>
<comment type="subunit">
    <text evidence="1">Monomer.</text>
</comment>
<feature type="region of interest" description="Disordered" evidence="5">
    <location>
        <begin position="1"/>
        <end position="22"/>
    </location>
</feature>
<evidence type="ECO:0000256" key="1">
    <source>
        <dbReference type="ARBA" id="ARBA00011245"/>
    </source>
</evidence>
<dbReference type="InterPro" id="IPR029046">
    <property type="entry name" value="LolA/LolB/LppX"/>
</dbReference>
<dbReference type="SUPFAM" id="SSF89392">
    <property type="entry name" value="Prokaryotic lipoproteins and lipoprotein localization factors"/>
    <property type="match status" value="1"/>
</dbReference>
<reference evidence="6 7" key="1">
    <citation type="submission" date="2019-03" db="EMBL/GenBank/DDBJ databases">
        <title>Metabolic reconstructions from genomes of highly enriched 'Candidatus Accumulibacter' and 'Candidatus Competibacter' bioreactor populations.</title>
        <authorList>
            <person name="Annavajhala M.K."/>
            <person name="Welles L."/>
            <person name="Abbas B."/>
            <person name="Sorokin D."/>
            <person name="Park H."/>
            <person name="Van Loosdrecht M."/>
            <person name="Chandran K."/>
        </authorList>
    </citation>
    <scope>NUCLEOTIDE SEQUENCE [LARGE SCALE GENOMIC DNA]</scope>
    <source>
        <strain evidence="6 7">SBR_G</strain>
    </source>
</reference>
<dbReference type="EMBL" id="SPMZ01000021">
    <property type="protein sequence ID" value="NMQ19141.1"/>
    <property type="molecule type" value="Genomic_DNA"/>
</dbReference>
<evidence type="ECO:0000256" key="5">
    <source>
        <dbReference type="SAM" id="MobiDB-lite"/>
    </source>
</evidence>
<protein>
    <submittedName>
        <fullName evidence="6">DUF2092 domain-containing protein</fullName>
    </submittedName>
</protein>
<proteinExistence type="predicted"/>
<keyword evidence="3" id="KW-0732">Signal</keyword>
<evidence type="ECO:0000313" key="7">
    <source>
        <dbReference type="Proteomes" id="UP000760480"/>
    </source>
</evidence>
<organism evidence="6 7">
    <name type="scientific">Candidatus Competibacter phosphatis</name>
    <dbReference type="NCBI Taxonomy" id="221280"/>
    <lineage>
        <taxon>Bacteria</taxon>
        <taxon>Pseudomonadati</taxon>
        <taxon>Pseudomonadota</taxon>
        <taxon>Gammaproteobacteria</taxon>
        <taxon>Candidatus Competibacteraceae</taxon>
        <taxon>Candidatus Competibacter</taxon>
    </lineage>
</organism>
<keyword evidence="4" id="KW-0653">Protein transport</keyword>
<dbReference type="Proteomes" id="UP000760480">
    <property type="component" value="Unassembled WGS sequence"/>
</dbReference>
<name>A0ABX1TK72_9GAMM</name>